<name>A0A9Q0KBR8_9MAGN</name>
<gene>
    <name evidence="1" type="ORF">NE237_019369</name>
</gene>
<comment type="caution">
    <text evidence="1">The sequence shown here is derived from an EMBL/GenBank/DDBJ whole genome shotgun (WGS) entry which is preliminary data.</text>
</comment>
<evidence type="ECO:0000313" key="2">
    <source>
        <dbReference type="Proteomes" id="UP001141806"/>
    </source>
</evidence>
<organism evidence="1 2">
    <name type="scientific">Protea cynaroides</name>
    <dbReference type="NCBI Taxonomy" id="273540"/>
    <lineage>
        <taxon>Eukaryota</taxon>
        <taxon>Viridiplantae</taxon>
        <taxon>Streptophyta</taxon>
        <taxon>Embryophyta</taxon>
        <taxon>Tracheophyta</taxon>
        <taxon>Spermatophyta</taxon>
        <taxon>Magnoliopsida</taxon>
        <taxon>Proteales</taxon>
        <taxon>Proteaceae</taxon>
        <taxon>Protea</taxon>
    </lineage>
</organism>
<dbReference type="Proteomes" id="UP001141806">
    <property type="component" value="Unassembled WGS sequence"/>
</dbReference>
<dbReference type="EMBL" id="JAMYWD010000007">
    <property type="protein sequence ID" value="KAJ4967520.1"/>
    <property type="molecule type" value="Genomic_DNA"/>
</dbReference>
<accession>A0A9Q0KBR8</accession>
<reference evidence="1" key="1">
    <citation type="journal article" date="2023" name="Plant J.">
        <title>The genome of the king protea, Protea cynaroides.</title>
        <authorList>
            <person name="Chang J."/>
            <person name="Duong T.A."/>
            <person name="Schoeman C."/>
            <person name="Ma X."/>
            <person name="Roodt D."/>
            <person name="Barker N."/>
            <person name="Li Z."/>
            <person name="Van de Peer Y."/>
            <person name="Mizrachi E."/>
        </authorList>
    </citation>
    <scope>NUCLEOTIDE SEQUENCE</scope>
    <source>
        <tissue evidence="1">Young leaves</tissue>
    </source>
</reference>
<sequence length="112" mass="12529">MNLSIAIAAADTRGGCNSGSVGVVGGGGGFGGDITDVERRGKEIQGLLLLLFETDRNLTQRRFRYRGKEDFIYSFWTEKEGKGQRNRRFQSFSFLGFLLHLKQFCSKEEEPG</sequence>
<evidence type="ECO:0000313" key="1">
    <source>
        <dbReference type="EMBL" id="KAJ4967520.1"/>
    </source>
</evidence>
<keyword evidence="2" id="KW-1185">Reference proteome</keyword>
<dbReference type="AlphaFoldDB" id="A0A9Q0KBR8"/>
<protein>
    <submittedName>
        <fullName evidence="1">Uncharacterized protein</fullName>
    </submittedName>
</protein>
<proteinExistence type="predicted"/>